<dbReference type="PROSITE" id="PS00518">
    <property type="entry name" value="ZF_RING_1"/>
    <property type="match status" value="1"/>
</dbReference>
<dbReference type="InterPro" id="IPR017907">
    <property type="entry name" value="Znf_RING_CS"/>
</dbReference>
<dbReference type="PROSITE" id="PS50089">
    <property type="entry name" value="ZF_RING_2"/>
    <property type="match status" value="1"/>
</dbReference>
<proteinExistence type="predicted"/>
<evidence type="ECO:0000313" key="5">
    <source>
        <dbReference type="EMBL" id="QHT82639.1"/>
    </source>
</evidence>
<feature type="domain" description="RING-type" evidence="4">
    <location>
        <begin position="40"/>
        <end position="86"/>
    </location>
</feature>
<protein>
    <recommendedName>
        <fullName evidence="4">RING-type domain-containing protein</fullName>
    </recommendedName>
</protein>
<name>A0A6C0HQ59_9ZZZZ</name>
<evidence type="ECO:0000259" key="4">
    <source>
        <dbReference type="PROSITE" id="PS50089"/>
    </source>
</evidence>
<dbReference type="AlphaFoldDB" id="A0A6C0HQ59"/>
<dbReference type="InterPro" id="IPR013083">
    <property type="entry name" value="Znf_RING/FYVE/PHD"/>
</dbReference>
<dbReference type="InterPro" id="IPR001841">
    <property type="entry name" value="Znf_RING"/>
</dbReference>
<organism evidence="5">
    <name type="scientific">viral metagenome</name>
    <dbReference type="NCBI Taxonomy" id="1070528"/>
    <lineage>
        <taxon>unclassified sequences</taxon>
        <taxon>metagenomes</taxon>
        <taxon>organismal metagenomes</taxon>
    </lineage>
</organism>
<dbReference type="SUPFAM" id="SSF57850">
    <property type="entry name" value="RING/U-box"/>
    <property type="match status" value="1"/>
</dbReference>
<keyword evidence="2" id="KW-0863">Zinc-finger</keyword>
<evidence type="ECO:0000256" key="3">
    <source>
        <dbReference type="ARBA" id="ARBA00022833"/>
    </source>
</evidence>
<sequence>MEVLAQAVMNHVEATAGAIPQQPEILGTMDVDEQLADFDCPVCWNSITEGEKKVKTSCNHTLCMDCAPKLQCLLGTTTCVSCPMCRTRLQKFTVPEVPLRKVPLHKIRQRLQRQNHIVAGYQHTIQNTPHLINYYMRIIQEAVVTEDRAQRELAAAMVHQEELQEEVNMRARPRRQPAVSAIV</sequence>
<dbReference type="GO" id="GO:0008270">
    <property type="term" value="F:zinc ion binding"/>
    <property type="evidence" value="ECO:0007669"/>
    <property type="project" value="UniProtKB-KW"/>
</dbReference>
<dbReference type="Gene3D" id="3.30.40.10">
    <property type="entry name" value="Zinc/RING finger domain, C3HC4 (zinc finger)"/>
    <property type="match status" value="1"/>
</dbReference>
<keyword evidence="3" id="KW-0862">Zinc</keyword>
<dbReference type="EMBL" id="MN740003">
    <property type="protein sequence ID" value="QHT82639.1"/>
    <property type="molecule type" value="Genomic_DNA"/>
</dbReference>
<accession>A0A6C0HQ59</accession>
<evidence type="ECO:0000256" key="2">
    <source>
        <dbReference type="ARBA" id="ARBA00022771"/>
    </source>
</evidence>
<reference evidence="5" key="1">
    <citation type="journal article" date="2020" name="Nature">
        <title>Giant virus diversity and host interactions through global metagenomics.</title>
        <authorList>
            <person name="Schulz F."/>
            <person name="Roux S."/>
            <person name="Paez-Espino D."/>
            <person name="Jungbluth S."/>
            <person name="Walsh D.A."/>
            <person name="Denef V.J."/>
            <person name="McMahon K.D."/>
            <person name="Konstantinidis K.T."/>
            <person name="Eloe-Fadrosh E.A."/>
            <person name="Kyrpides N.C."/>
            <person name="Woyke T."/>
        </authorList>
    </citation>
    <scope>NUCLEOTIDE SEQUENCE</scope>
    <source>
        <strain evidence="5">GVMAG-M-3300023184-165</strain>
    </source>
</reference>
<evidence type="ECO:0000256" key="1">
    <source>
        <dbReference type="ARBA" id="ARBA00022723"/>
    </source>
</evidence>
<keyword evidence="1" id="KW-0479">Metal-binding</keyword>